<reference evidence="4 5" key="1">
    <citation type="submission" date="2024-01" db="EMBL/GenBank/DDBJ databases">
        <title>A draft genome for the cacao thread blight pathogen Marasmiellus scandens.</title>
        <authorList>
            <person name="Baruah I.K."/>
            <person name="Leung J."/>
            <person name="Bukari Y."/>
            <person name="Amoako-Attah I."/>
            <person name="Meinhardt L.W."/>
            <person name="Bailey B.A."/>
            <person name="Cohen S.P."/>
        </authorList>
    </citation>
    <scope>NUCLEOTIDE SEQUENCE [LARGE SCALE GENOMIC DNA]</scope>
    <source>
        <strain evidence="4 5">GH-19</strain>
    </source>
</reference>
<dbReference type="PANTHER" id="PTHR48471">
    <property type="entry name" value="DDE TNP4 DOMAIN-CONTAINING PROTEIN"/>
    <property type="match status" value="1"/>
</dbReference>
<dbReference type="Pfam" id="PF13359">
    <property type="entry name" value="DDE_Tnp_4"/>
    <property type="match status" value="1"/>
</dbReference>
<dbReference type="InterPro" id="IPR027806">
    <property type="entry name" value="HARBI1_dom"/>
</dbReference>
<keyword evidence="2" id="KW-0479">Metal-binding</keyword>
<comment type="caution">
    <text evidence="4">The sequence shown here is derived from an EMBL/GenBank/DDBJ whole genome shotgun (WGS) entry which is preliminary data.</text>
</comment>
<evidence type="ECO:0000313" key="4">
    <source>
        <dbReference type="EMBL" id="KAK7434272.1"/>
    </source>
</evidence>
<organism evidence="4 5">
    <name type="scientific">Marasmiellus scandens</name>
    <dbReference type="NCBI Taxonomy" id="2682957"/>
    <lineage>
        <taxon>Eukaryota</taxon>
        <taxon>Fungi</taxon>
        <taxon>Dikarya</taxon>
        <taxon>Basidiomycota</taxon>
        <taxon>Agaricomycotina</taxon>
        <taxon>Agaricomycetes</taxon>
        <taxon>Agaricomycetidae</taxon>
        <taxon>Agaricales</taxon>
        <taxon>Marasmiineae</taxon>
        <taxon>Omphalotaceae</taxon>
        <taxon>Marasmiellus</taxon>
    </lineage>
</organism>
<dbReference type="EMBL" id="JBANRG010000128">
    <property type="protein sequence ID" value="KAK7434272.1"/>
    <property type="molecule type" value="Genomic_DNA"/>
</dbReference>
<keyword evidence="5" id="KW-1185">Reference proteome</keyword>
<proteinExistence type="predicted"/>
<protein>
    <recommendedName>
        <fullName evidence="3">DDE Tnp4 domain-containing protein</fullName>
    </recommendedName>
</protein>
<gene>
    <name evidence="4" type="ORF">VKT23_020273</name>
</gene>
<name>A0ABR1ILZ1_9AGAR</name>
<feature type="domain" description="DDE Tnp4" evidence="3">
    <location>
        <begin position="128"/>
        <end position="292"/>
    </location>
</feature>
<evidence type="ECO:0000313" key="5">
    <source>
        <dbReference type="Proteomes" id="UP001498398"/>
    </source>
</evidence>
<sequence>MGFNVEVFHIILNGGFERYWNENPIAREDVPANAAPRVYRHSLDAAGALGLLLHYLNSTMHDVSLMQIFALIPTTVSRYLSFSRSILLMTLRKIRESSIQFPEGDGFIELESLIVARHPLLVGAFGSVDGLKLPVQTSSDDEIENATYNGWLHEHYISNVLCFSPEGVVIACRLNAPGSWHDSRVAQSVYEKLLYHTPEGYYLIADTAFPRGTDQIAGRIKAPIKEGSRLSANPVERANFMAFNQQLLSFRQTAEWGMRTLQGSFGRLRVPLDVNDDAGRGDLLELCIRLHNLRAQTVGYNQIRSVYMPIWKADEQEKIWNEFETMVFGEQRKNDRVRRFYMVAEDV</sequence>
<accession>A0ABR1ILZ1</accession>
<comment type="cofactor">
    <cofactor evidence="1">
        <name>a divalent metal cation</name>
        <dbReference type="ChEBI" id="CHEBI:60240"/>
    </cofactor>
</comment>
<dbReference type="PANTHER" id="PTHR48471:SF1">
    <property type="entry name" value="DDE TNP4 DOMAIN-CONTAINING PROTEIN"/>
    <property type="match status" value="1"/>
</dbReference>
<evidence type="ECO:0000256" key="2">
    <source>
        <dbReference type="ARBA" id="ARBA00022723"/>
    </source>
</evidence>
<dbReference type="Proteomes" id="UP001498398">
    <property type="component" value="Unassembled WGS sequence"/>
</dbReference>
<evidence type="ECO:0000256" key="1">
    <source>
        <dbReference type="ARBA" id="ARBA00001968"/>
    </source>
</evidence>
<evidence type="ECO:0000259" key="3">
    <source>
        <dbReference type="Pfam" id="PF13359"/>
    </source>
</evidence>